<dbReference type="EMBL" id="KV453926">
    <property type="protein sequence ID" value="ODV75402.1"/>
    <property type="molecule type" value="Genomic_DNA"/>
</dbReference>
<dbReference type="AlphaFoldDB" id="A0A1E4S7P0"/>
<evidence type="ECO:0000256" key="2">
    <source>
        <dbReference type="ARBA" id="ARBA00022679"/>
    </source>
</evidence>
<keyword evidence="9 11" id="KW-0012">Acyltransferase</keyword>
<evidence type="ECO:0000256" key="5">
    <source>
        <dbReference type="ARBA" id="ARBA00022989"/>
    </source>
</evidence>
<protein>
    <recommendedName>
        <fullName evidence="11">Palmitoyltransferase PFA4</fullName>
        <ecNumber evidence="11">2.3.1.225</ecNumber>
    </recommendedName>
    <alternativeName>
        <fullName evidence="11">Protein S-acyltransferase</fullName>
        <shortName evidence="11">PAT</shortName>
    </alternativeName>
    <alternativeName>
        <fullName evidence="11">Protein fatty acyltransferase 4</fullName>
    </alternativeName>
</protein>
<dbReference type="EC" id="2.3.1.225" evidence="11"/>
<comment type="catalytic activity">
    <reaction evidence="10 11 12">
        <text>L-cysteinyl-[protein] + hexadecanoyl-CoA = S-hexadecanoyl-L-cysteinyl-[protein] + CoA</text>
        <dbReference type="Rhea" id="RHEA:36683"/>
        <dbReference type="Rhea" id="RHEA-COMP:10131"/>
        <dbReference type="Rhea" id="RHEA-COMP:11032"/>
        <dbReference type="ChEBI" id="CHEBI:29950"/>
        <dbReference type="ChEBI" id="CHEBI:57287"/>
        <dbReference type="ChEBI" id="CHEBI:57379"/>
        <dbReference type="ChEBI" id="CHEBI:74151"/>
        <dbReference type="EC" id="2.3.1.225"/>
    </reaction>
</comment>
<feature type="transmembrane region" description="Helical" evidence="11 12">
    <location>
        <begin position="6"/>
        <end position="28"/>
    </location>
</feature>
<keyword evidence="8 11" id="KW-0449">Lipoprotein</keyword>
<evidence type="ECO:0000256" key="8">
    <source>
        <dbReference type="ARBA" id="ARBA00023288"/>
    </source>
</evidence>
<dbReference type="PROSITE" id="PS50216">
    <property type="entry name" value="DHHC"/>
    <property type="match status" value="1"/>
</dbReference>
<dbReference type="OrthoDB" id="331948at2759"/>
<dbReference type="GO" id="GO:0019706">
    <property type="term" value="F:protein-cysteine S-palmitoyltransferase activity"/>
    <property type="evidence" value="ECO:0007669"/>
    <property type="project" value="UniProtKB-UniRule"/>
</dbReference>
<comment type="function">
    <text evidence="11">Mediates the reversible addition of palmitate to target proteins, thereby regulating their membrane association and biological function.</text>
</comment>
<dbReference type="GO" id="GO:0005789">
    <property type="term" value="C:endoplasmic reticulum membrane"/>
    <property type="evidence" value="ECO:0007669"/>
    <property type="project" value="UniProtKB-SubCell"/>
</dbReference>
<dbReference type="InterPro" id="IPR039859">
    <property type="entry name" value="PFA4/ZDH16/20/ERF2-like"/>
</dbReference>
<name>A0A1E4S7P0_CYBJN</name>
<evidence type="ECO:0000256" key="3">
    <source>
        <dbReference type="ARBA" id="ARBA00022692"/>
    </source>
</evidence>
<dbReference type="InterPro" id="IPR001594">
    <property type="entry name" value="Palmitoyltrfase_DHHC"/>
</dbReference>
<keyword evidence="3 11" id="KW-0812">Transmembrane</keyword>
<dbReference type="OMA" id="TMNCVGY"/>
<evidence type="ECO:0000256" key="13">
    <source>
        <dbReference type="SAM" id="MobiDB-lite"/>
    </source>
</evidence>
<evidence type="ECO:0000256" key="9">
    <source>
        <dbReference type="ARBA" id="ARBA00023315"/>
    </source>
</evidence>
<evidence type="ECO:0000313" key="16">
    <source>
        <dbReference type="Proteomes" id="UP000094389"/>
    </source>
</evidence>
<dbReference type="HAMAP" id="MF_03199">
    <property type="entry name" value="DHHC_PAT_PFA4"/>
    <property type="match status" value="1"/>
</dbReference>
<gene>
    <name evidence="11" type="primary">PFA4</name>
    <name evidence="15" type="ORF">CYBJADRAFT_176604</name>
</gene>
<comment type="subcellular location">
    <subcellularLocation>
        <location evidence="11">Endoplasmic reticulum membrane</location>
        <topology evidence="11">Multi-pass membrane protein</topology>
    </subcellularLocation>
    <subcellularLocation>
        <location evidence="1">Membrane</location>
        <topology evidence="1">Multi-pass membrane protein</topology>
    </subcellularLocation>
</comment>
<feature type="transmembrane region" description="Helical" evidence="11 12">
    <location>
        <begin position="40"/>
        <end position="58"/>
    </location>
</feature>
<feature type="transmembrane region" description="Helical" evidence="11 12">
    <location>
        <begin position="162"/>
        <end position="185"/>
    </location>
</feature>
<keyword evidence="5 11" id="KW-1133">Transmembrane helix</keyword>
<dbReference type="InterPro" id="IPR033682">
    <property type="entry name" value="PFA4"/>
</dbReference>
<evidence type="ECO:0000256" key="12">
    <source>
        <dbReference type="RuleBase" id="RU079119"/>
    </source>
</evidence>
<evidence type="ECO:0000256" key="11">
    <source>
        <dbReference type="HAMAP-Rule" id="MF_03199"/>
    </source>
</evidence>
<keyword evidence="16" id="KW-1185">Reference proteome</keyword>
<accession>A0A1E4S7P0</accession>
<comment type="similarity">
    <text evidence="11">Belongs to the DHHC palmitoyltransferase family. PFA4 subfamily.</text>
</comment>
<evidence type="ECO:0000256" key="6">
    <source>
        <dbReference type="ARBA" id="ARBA00023136"/>
    </source>
</evidence>
<keyword evidence="2 11" id="KW-0808">Transferase</keyword>
<reference evidence="15 16" key="1">
    <citation type="journal article" date="2016" name="Proc. Natl. Acad. Sci. U.S.A.">
        <title>Comparative genomics of biotechnologically important yeasts.</title>
        <authorList>
            <person name="Riley R."/>
            <person name="Haridas S."/>
            <person name="Wolfe K.H."/>
            <person name="Lopes M.R."/>
            <person name="Hittinger C.T."/>
            <person name="Goeker M."/>
            <person name="Salamov A.A."/>
            <person name="Wisecaver J.H."/>
            <person name="Long T.M."/>
            <person name="Calvey C.H."/>
            <person name="Aerts A.L."/>
            <person name="Barry K.W."/>
            <person name="Choi C."/>
            <person name="Clum A."/>
            <person name="Coughlan A.Y."/>
            <person name="Deshpande S."/>
            <person name="Douglass A.P."/>
            <person name="Hanson S.J."/>
            <person name="Klenk H.-P."/>
            <person name="LaButti K.M."/>
            <person name="Lapidus A."/>
            <person name="Lindquist E.A."/>
            <person name="Lipzen A.M."/>
            <person name="Meier-Kolthoff J.P."/>
            <person name="Ohm R.A."/>
            <person name="Otillar R.P."/>
            <person name="Pangilinan J.L."/>
            <person name="Peng Y."/>
            <person name="Rokas A."/>
            <person name="Rosa C.A."/>
            <person name="Scheuner C."/>
            <person name="Sibirny A.A."/>
            <person name="Slot J.C."/>
            <person name="Stielow J.B."/>
            <person name="Sun H."/>
            <person name="Kurtzman C.P."/>
            <person name="Blackwell M."/>
            <person name="Grigoriev I.V."/>
            <person name="Jeffries T.W."/>
        </authorList>
    </citation>
    <scope>NUCLEOTIDE SEQUENCE [LARGE SCALE GENOMIC DNA]</scope>
    <source>
        <strain evidence="16">ATCC 18201 / CBS 1600 / BCRC 20928 / JCM 3617 / NBRC 0987 / NRRL Y-1542</strain>
    </source>
</reference>
<feature type="transmembrane region" description="Helical" evidence="11 12">
    <location>
        <begin position="122"/>
        <end position="141"/>
    </location>
</feature>
<dbReference type="GeneID" id="30991198"/>
<dbReference type="Pfam" id="PF01529">
    <property type="entry name" value="DHHC"/>
    <property type="match status" value="1"/>
</dbReference>
<feature type="domain" description="Palmitoyltransferase DHHC" evidence="14">
    <location>
        <begin position="76"/>
        <end position="203"/>
    </location>
</feature>
<evidence type="ECO:0000256" key="4">
    <source>
        <dbReference type="ARBA" id="ARBA00022824"/>
    </source>
</evidence>
<proteinExistence type="inferred from homology"/>
<keyword evidence="6 11" id="KW-0472">Membrane</keyword>
<organism evidence="15 16">
    <name type="scientific">Cyberlindnera jadinii (strain ATCC 18201 / CBS 1600 / BCRC 20928 / JCM 3617 / NBRC 0987 / NRRL Y-1542)</name>
    <name type="common">Torula yeast</name>
    <name type="synonym">Candida utilis</name>
    <dbReference type="NCBI Taxonomy" id="983966"/>
    <lineage>
        <taxon>Eukaryota</taxon>
        <taxon>Fungi</taxon>
        <taxon>Dikarya</taxon>
        <taxon>Ascomycota</taxon>
        <taxon>Saccharomycotina</taxon>
        <taxon>Saccharomycetes</taxon>
        <taxon>Phaffomycetales</taxon>
        <taxon>Phaffomycetaceae</taxon>
        <taxon>Cyberlindnera</taxon>
    </lineage>
</organism>
<feature type="active site" description="S-palmitoyl cysteine intermediate" evidence="11">
    <location>
        <position position="107"/>
    </location>
</feature>
<evidence type="ECO:0000256" key="10">
    <source>
        <dbReference type="ARBA" id="ARBA00048048"/>
    </source>
</evidence>
<evidence type="ECO:0000313" key="15">
    <source>
        <dbReference type="EMBL" id="ODV75402.1"/>
    </source>
</evidence>
<dbReference type="Proteomes" id="UP000094389">
    <property type="component" value="Unassembled WGS sequence"/>
</dbReference>
<dbReference type="PANTHER" id="PTHR12246">
    <property type="entry name" value="PALMITOYLTRANSFERASE ZDHHC16"/>
    <property type="match status" value="1"/>
</dbReference>
<evidence type="ECO:0000256" key="1">
    <source>
        <dbReference type="ARBA" id="ARBA00004141"/>
    </source>
</evidence>
<keyword evidence="7 11" id="KW-0564">Palmitate</keyword>
<dbReference type="RefSeq" id="XP_020072441.1">
    <property type="nucleotide sequence ID" value="XM_020216802.1"/>
</dbReference>
<comment type="domain">
    <text evidence="11 12">The DHHC domain is required for palmitoyltransferase activity.</text>
</comment>
<sequence>MAYQLSPFYGIGIPVAIIATLGYASHYFFFIEDLSIEKQVVFQLSLTMLWASYIIAIYKKPGSPPSDFEPRRGQWRKWCKKCNCYKPERAHHCKTCGVCVLKMDHHCPWTANCVGHYNMPHFLRFLLWVVWTNGFCLYYLLKRDKSYWDDRHLPSYLISKTSLTMAIVLTPLAILVEVSVGVLAIRCFYHILSSGMTQIECWEYERLEEQCENGKLYPILRDNYRKLFGKDLKSYTSWSMTPQVLRDSMDESDYAQFGIDDIIFPYDLGPWSNLIHAFGHPYKWILPFAGPIGDGLTFPVNEYVEPEDDLSSMPWPPDGWHQDKDSDATIDQQSDQFFDENERVIRRRKTGAVRSQWENRYGESLADFGVDMDSEL</sequence>
<evidence type="ECO:0000259" key="14">
    <source>
        <dbReference type="Pfam" id="PF01529"/>
    </source>
</evidence>
<feature type="region of interest" description="Disordered" evidence="13">
    <location>
        <begin position="307"/>
        <end position="332"/>
    </location>
</feature>
<evidence type="ECO:0000256" key="7">
    <source>
        <dbReference type="ARBA" id="ARBA00023139"/>
    </source>
</evidence>
<keyword evidence="4 11" id="KW-0256">Endoplasmic reticulum</keyword>